<feature type="transmembrane region" description="Helical" evidence="2">
    <location>
        <begin position="198"/>
        <end position="220"/>
    </location>
</feature>
<feature type="compositionally biased region" description="Polar residues" evidence="1">
    <location>
        <begin position="1"/>
        <end position="13"/>
    </location>
</feature>
<reference evidence="3 4" key="1">
    <citation type="submission" date="2019-07" db="EMBL/GenBank/DDBJ databases">
        <title>Quadrisphaera sp. strain DD2A genome sequencing and assembly.</title>
        <authorList>
            <person name="Kim I."/>
        </authorList>
    </citation>
    <scope>NUCLEOTIDE SEQUENCE [LARGE SCALE GENOMIC DNA]</scope>
    <source>
        <strain evidence="3 4">DD2A</strain>
    </source>
</reference>
<dbReference type="Proteomes" id="UP000321234">
    <property type="component" value="Unassembled WGS sequence"/>
</dbReference>
<feature type="transmembrane region" description="Helical" evidence="2">
    <location>
        <begin position="35"/>
        <end position="58"/>
    </location>
</feature>
<feature type="transmembrane region" description="Helical" evidence="2">
    <location>
        <begin position="142"/>
        <end position="165"/>
    </location>
</feature>
<keyword evidence="2" id="KW-0472">Membrane</keyword>
<dbReference type="RefSeq" id="WP_147927684.1">
    <property type="nucleotide sequence ID" value="NZ_VKAC01000011.1"/>
</dbReference>
<organism evidence="3 4">
    <name type="scientific">Quadrisphaera setariae</name>
    <dbReference type="NCBI Taxonomy" id="2593304"/>
    <lineage>
        <taxon>Bacteria</taxon>
        <taxon>Bacillati</taxon>
        <taxon>Actinomycetota</taxon>
        <taxon>Actinomycetes</taxon>
        <taxon>Kineosporiales</taxon>
        <taxon>Kineosporiaceae</taxon>
        <taxon>Quadrisphaera</taxon>
    </lineage>
</organism>
<evidence type="ECO:0000256" key="1">
    <source>
        <dbReference type="SAM" id="MobiDB-lite"/>
    </source>
</evidence>
<comment type="caution">
    <text evidence="3">The sequence shown here is derived from an EMBL/GenBank/DDBJ whole genome shotgun (WGS) entry which is preliminary data.</text>
</comment>
<feature type="transmembrane region" description="Helical" evidence="2">
    <location>
        <begin position="107"/>
        <end position="130"/>
    </location>
</feature>
<dbReference type="EMBL" id="VKAC01000011">
    <property type="protein sequence ID" value="TXR52917.1"/>
    <property type="molecule type" value="Genomic_DNA"/>
</dbReference>
<feature type="compositionally biased region" description="Low complexity" evidence="1">
    <location>
        <begin position="22"/>
        <end position="35"/>
    </location>
</feature>
<name>A0A5C8Z5L8_9ACTN</name>
<evidence type="ECO:0000313" key="3">
    <source>
        <dbReference type="EMBL" id="TXR52917.1"/>
    </source>
</evidence>
<keyword evidence="4" id="KW-1185">Reference proteome</keyword>
<feature type="transmembrane region" description="Helical" evidence="2">
    <location>
        <begin position="70"/>
        <end position="95"/>
    </location>
</feature>
<keyword evidence="2" id="KW-0812">Transmembrane</keyword>
<feature type="transmembrane region" description="Helical" evidence="2">
    <location>
        <begin position="172"/>
        <end position="192"/>
    </location>
</feature>
<proteinExistence type="predicted"/>
<gene>
    <name evidence="3" type="ORF">FMM08_17640</name>
</gene>
<keyword evidence="2" id="KW-1133">Transmembrane helix</keyword>
<feature type="region of interest" description="Disordered" evidence="1">
    <location>
        <begin position="1"/>
        <end position="35"/>
    </location>
</feature>
<evidence type="ECO:0000313" key="4">
    <source>
        <dbReference type="Proteomes" id="UP000321234"/>
    </source>
</evidence>
<accession>A0A5C8Z5L8</accession>
<protein>
    <submittedName>
        <fullName evidence="3">Uncharacterized protein</fullName>
    </submittedName>
</protein>
<sequence length="231" mass="22667">MSSAPQHSQTADPTPTVPAAVSQQRRGSQGAGRRPVWAVGGGAGVMTGGLLLTVATVLEAGLGDGAPDSAVATFSAFYLAAAVVHAAAMLPLALGSTGSNGICGRRVLGTVALLSFGAVFLMSQVTYWVLSYGGGGSGPESAWILTAAGLTQLVLLLTASTVVVVARVAAGAARWAFPGLTAAAVVAGIVVTTASDPAVITGALLFSTCSQVVAGAVLLAGRARTATPRPV</sequence>
<evidence type="ECO:0000256" key="2">
    <source>
        <dbReference type="SAM" id="Phobius"/>
    </source>
</evidence>
<dbReference type="AlphaFoldDB" id="A0A5C8Z5L8"/>